<feature type="compositionally biased region" description="Polar residues" evidence="1">
    <location>
        <begin position="1"/>
        <end position="18"/>
    </location>
</feature>
<sequence>MRTTSQARSAVLLQNTKIKATHHREHGGHREDQQHLSLELIAAQRPSSELANDLAGTQCRPRHFAPTSSFSSVNSV</sequence>
<proteinExistence type="predicted"/>
<evidence type="ECO:0000313" key="2">
    <source>
        <dbReference type="EMBL" id="MBW8184593.1"/>
    </source>
</evidence>
<organism evidence="2 3">
    <name type="scientific">Shewanella nanhaiensis</name>
    <dbReference type="NCBI Taxonomy" id="2864872"/>
    <lineage>
        <taxon>Bacteria</taxon>
        <taxon>Pseudomonadati</taxon>
        <taxon>Pseudomonadota</taxon>
        <taxon>Gammaproteobacteria</taxon>
        <taxon>Alteromonadales</taxon>
        <taxon>Shewanellaceae</taxon>
        <taxon>Shewanella</taxon>
    </lineage>
</organism>
<feature type="compositionally biased region" description="Polar residues" evidence="1">
    <location>
        <begin position="66"/>
        <end position="76"/>
    </location>
</feature>
<evidence type="ECO:0000256" key="1">
    <source>
        <dbReference type="SAM" id="MobiDB-lite"/>
    </source>
</evidence>
<accession>A0ABS7E4I5</accession>
<gene>
    <name evidence="2" type="ORF">K0625_13010</name>
</gene>
<dbReference type="Proteomes" id="UP001195963">
    <property type="component" value="Unassembled WGS sequence"/>
</dbReference>
<protein>
    <submittedName>
        <fullName evidence="2">Uncharacterized protein</fullName>
    </submittedName>
</protein>
<reference evidence="2 3" key="1">
    <citation type="submission" date="2021-07" db="EMBL/GenBank/DDBJ databases">
        <title>Shewanella sp. nov, isolated from SCS.</title>
        <authorList>
            <person name="Cao W.R."/>
        </authorList>
    </citation>
    <scope>NUCLEOTIDE SEQUENCE [LARGE SCALE GENOMIC DNA]</scope>
    <source>
        <strain evidence="2 3">NR704-98</strain>
    </source>
</reference>
<name>A0ABS7E4I5_9GAMM</name>
<feature type="region of interest" description="Disordered" evidence="1">
    <location>
        <begin position="1"/>
        <end position="34"/>
    </location>
</feature>
<dbReference type="RefSeq" id="WP_220110089.1">
    <property type="nucleotide sequence ID" value="NZ_JAHZST010000008.1"/>
</dbReference>
<comment type="caution">
    <text evidence="2">The sequence shown here is derived from an EMBL/GenBank/DDBJ whole genome shotgun (WGS) entry which is preliminary data.</text>
</comment>
<evidence type="ECO:0000313" key="3">
    <source>
        <dbReference type="Proteomes" id="UP001195963"/>
    </source>
</evidence>
<keyword evidence="3" id="KW-1185">Reference proteome</keyword>
<feature type="region of interest" description="Disordered" evidence="1">
    <location>
        <begin position="47"/>
        <end position="76"/>
    </location>
</feature>
<dbReference type="EMBL" id="JAHZST010000008">
    <property type="protein sequence ID" value="MBW8184593.1"/>
    <property type="molecule type" value="Genomic_DNA"/>
</dbReference>